<comment type="similarity">
    <text evidence="2">Belongs to the MscS (TC 1.A.23) family.</text>
</comment>
<evidence type="ECO:0000256" key="3">
    <source>
        <dbReference type="ARBA" id="ARBA00022475"/>
    </source>
</evidence>
<keyword evidence="12" id="KW-1185">Reference proteome</keyword>
<accession>A0ABP7GGR4</accession>
<keyword evidence="3" id="KW-1003">Cell membrane</keyword>
<dbReference type="InterPro" id="IPR045276">
    <property type="entry name" value="YbiO_bact"/>
</dbReference>
<dbReference type="PANTHER" id="PTHR30460">
    <property type="entry name" value="MODERATE CONDUCTANCE MECHANOSENSITIVE CHANNEL YBIO"/>
    <property type="match status" value="1"/>
</dbReference>
<evidence type="ECO:0000256" key="5">
    <source>
        <dbReference type="ARBA" id="ARBA00022989"/>
    </source>
</evidence>
<keyword evidence="6 7" id="KW-0472">Membrane</keyword>
<dbReference type="InterPro" id="IPR011014">
    <property type="entry name" value="MscS_channel_TM-2"/>
</dbReference>
<dbReference type="Pfam" id="PF21082">
    <property type="entry name" value="MS_channel_3rd"/>
    <property type="match status" value="1"/>
</dbReference>
<feature type="domain" description="Mechanosensitive ion channel MscS C-terminal" evidence="9">
    <location>
        <begin position="222"/>
        <end position="307"/>
    </location>
</feature>
<dbReference type="Proteomes" id="UP001500908">
    <property type="component" value="Unassembled WGS sequence"/>
</dbReference>
<protein>
    <submittedName>
        <fullName evidence="11">Mechanosensitive ion channel family protein</fullName>
    </submittedName>
</protein>
<dbReference type="InterPro" id="IPR006685">
    <property type="entry name" value="MscS_channel_2nd"/>
</dbReference>
<name>A0ABP7GGR4_9ACTN</name>
<dbReference type="PANTHER" id="PTHR30460:SF0">
    <property type="entry name" value="MODERATE CONDUCTANCE MECHANOSENSITIVE CHANNEL YBIO"/>
    <property type="match status" value="1"/>
</dbReference>
<dbReference type="EMBL" id="BAABDD010000040">
    <property type="protein sequence ID" value="GAA3763899.1"/>
    <property type="molecule type" value="Genomic_DNA"/>
</dbReference>
<proteinExistence type="inferred from homology"/>
<evidence type="ECO:0000256" key="1">
    <source>
        <dbReference type="ARBA" id="ARBA00004651"/>
    </source>
</evidence>
<dbReference type="Pfam" id="PF21088">
    <property type="entry name" value="MS_channel_1st"/>
    <property type="match status" value="1"/>
</dbReference>
<feature type="transmembrane region" description="Helical" evidence="7">
    <location>
        <begin position="130"/>
        <end position="152"/>
    </location>
</feature>
<gene>
    <name evidence="11" type="ORF">GCM10022402_46530</name>
</gene>
<dbReference type="InterPro" id="IPR010920">
    <property type="entry name" value="LSM_dom_sf"/>
</dbReference>
<feature type="domain" description="Mechanosensitive ion channel MscS" evidence="8">
    <location>
        <begin position="151"/>
        <end position="214"/>
    </location>
</feature>
<comment type="subcellular location">
    <subcellularLocation>
        <location evidence="1">Cell membrane</location>
        <topology evidence="1">Multi-pass membrane protein</topology>
    </subcellularLocation>
</comment>
<dbReference type="InterPro" id="IPR049142">
    <property type="entry name" value="MS_channel_1st"/>
</dbReference>
<evidence type="ECO:0000256" key="7">
    <source>
        <dbReference type="SAM" id="Phobius"/>
    </source>
</evidence>
<keyword evidence="5 7" id="KW-1133">Transmembrane helix</keyword>
<evidence type="ECO:0000259" key="8">
    <source>
        <dbReference type="Pfam" id="PF00924"/>
    </source>
</evidence>
<evidence type="ECO:0000256" key="6">
    <source>
        <dbReference type="ARBA" id="ARBA00023136"/>
    </source>
</evidence>
<dbReference type="InterPro" id="IPR049278">
    <property type="entry name" value="MS_channel_C"/>
</dbReference>
<dbReference type="SUPFAM" id="SSF82689">
    <property type="entry name" value="Mechanosensitive channel protein MscS (YggB), C-terminal domain"/>
    <property type="match status" value="1"/>
</dbReference>
<dbReference type="InterPro" id="IPR023408">
    <property type="entry name" value="MscS_beta-dom_sf"/>
</dbReference>
<dbReference type="RefSeq" id="WP_344976523.1">
    <property type="nucleotide sequence ID" value="NZ_BAABDD010000040.1"/>
</dbReference>
<dbReference type="SUPFAM" id="SSF82861">
    <property type="entry name" value="Mechanosensitive channel protein MscS (YggB), transmembrane region"/>
    <property type="match status" value="1"/>
</dbReference>
<dbReference type="Gene3D" id="3.30.70.100">
    <property type="match status" value="1"/>
</dbReference>
<evidence type="ECO:0000256" key="2">
    <source>
        <dbReference type="ARBA" id="ARBA00008017"/>
    </source>
</evidence>
<evidence type="ECO:0000259" key="9">
    <source>
        <dbReference type="Pfam" id="PF21082"/>
    </source>
</evidence>
<organism evidence="11 12">
    <name type="scientific">Salinactinospora qingdaonensis</name>
    <dbReference type="NCBI Taxonomy" id="702744"/>
    <lineage>
        <taxon>Bacteria</taxon>
        <taxon>Bacillati</taxon>
        <taxon>Actinomycetota</taxon>
        <taxon>Actinomycetes</taxon>
        <taxon>Streptosporangiales</taxon>
        <taxon>Nocardiopsidaceae</taxon>
        <taxon>Salinactinospora</taxon>
    </lineage>
</organism>
<dbReference type="Pfam" id="PF00924">
    <property type="entry name" value="MS_channel_2nd"/>
    <property type="match status" value="1"/>
</dbReference>
<dbReference type="Gene3D" id="2.30.30.60">
    <property type="match status" value="1"/>
</dbReference>
<feature type="domain" description="Mechanosensitive ion channel transmembrane helices 2/3" evidence="10">
    <location>
        <begin position="109"/>
        <end position="149"/>
    </location>
</feature>
<reference evidence="12" key="1">
    <citation type="journal article" date="2019" name="Int. J. Syst. Evol. Microbiol.">
        <title>The Global Catalogue of Microorganisms (GCM) 10K type strain sequencing project: providing services to taxonomists for standard genome sequencing and annotation.</title>
        <authorList>
            <consortium name="The Broad Institute Genomics Platform"/>
            <consortium name="The Broad Institute Genome Sequencing Center for Infectious Disease"/>
            <person name="Wu L."/>
            <person name="Ma J."/>
        </authorList>
    </citation>
    <scope>NUCLEOTIDE SEQUENCE [LARGE SCALE GENOMIC DNA]</scope>
    <source>
        <strain evidence="12">JCM 17137</strain>
    </source>
</reference>
<keyword evidence="4 7" id="KW-0812">Transmembrane</keyword>
<evidence type="ECO:0000259" key="10">
    <source>
        <dbReference type="Pfam" id="PF21088"/>
    </source>
</evidence>
<dbReference type="InterPro" id="IPR011066">
    <property type="entry name" value="MscS_channel_C_sf"/>
</dbReference>
<dbReference type="Gene3D" id="1.10.287.1260">
    <property type="match status" value="1"/>
</dbReference>
<sequence length="321" mass="34325">MSIVSNPSPLAAERVVSAVQAGPLIDWVTSNTGAFITGSINIVIIVVLALVARVIVGRLITHVVRRMVDSHQRMSKMAGAVGVLGDGKESKANRQQARAQTLSSVLRSIASFVIFGVAFMMLLAEFGINLGPILASAGVLGLAIGFGAQALVQDFLSGTFMMIEDQYGVGDVVDVGDAVGTVEEVGLRITKVRDLSGGLWYIRNGEITRVCNMNQDWANAIIDFPLDYSVDISLAKEVIERSISEFTEDPEFSDKLMERPEINGIVGVGDGAMTVRVMAKTQPGEQWALGRALRAHLKQSFDAANVQVAHPVLSLSSSRQG</sequence>
<comment type="caution">
    <text evidence="11">The sequence shown here is derived from an EMBL/GenBank/DDBJ whole genome shotgun (WGS) entry which is preliminary data.</text>
</comment>
<evidence type="ECO:0000313" key="12">
    <source>
        <dbReference type="Proteomes" id="UP001500908"/>
    </source>
</evidence>
<feature type="transmembrane region" description="Helical" evidence="7">
    <location>
        <begin position="34"/>
        <end position="56"/>
    </location>
</feature>
<dbReference type="SUPFAM" id="SSF50182">
    <property type="entry name" value="Sm-like ribonucleoproteins"/>
    <property type="match status" value="1"/>
</dbReference>
<evidence type="ECO:0000256" key="4">
    <source>
        <dbReference type="ARBA" id="ARBA00022692"/>
    </source>
</evidence>
<evidence type="ECO:0000313" key="11">
    <source>
        <dbReference type="EMBL" id="GAA3763899.1"/>
    </source>
</evidence>
<feature type="transmembrane region" description="Helical" evidence="7">
    <location>
        <begin position="104"/>
        <end position="124"/>
    </location>
</feature>